<dbReference type="Pfam" id="PF13185">
    <property type="entry name" value="GAF_2"/>
    <property type="match status" value="1"/>
</dbReference>
<dbReference type="SUPFAM" id="SSF55874">
    <property type="entry name" value="ATPase domain of HSP90 chaperone/DNA topoisomerase II/histidine kinase"/>
    <property type="match status" value="1"/>
</dbReference>
<dbReference type="SUPFAM" id="SSF52172">
    <property type="entry name" value="CheY-like"/>
    <property type="match status" value="1"/>
</dbReference>
<dbReference type="Gene3D" id="3.30.565.10">
    <property type="entry name" value="Histidine kinase-like ATPase, C-terminal domain"/>
    <property type="match status" value="1"/>
</dbReference>
<comment type="catalytic activity">
    <reaction evidence="1">
        <text>ATP + protein L-histidine = ADP + protein N-phospho-L-histidine.</text>
        <dbReference type="EC" id="2.7.13.3"/>
    </reaction>
</comment>
<evidence type="ECO:0000256" key="3">
    <source>
        <dbReference type="ARBA" id="ARBA00022679"/>
    </source>
</evidence>
<dbReference type="InterPro" id="IPR011006">
    <property type="entry name" value="CheY-like_superfamily"/>
</dbReference>
<feature type="domain" description="Response regulatory" evidence="7">
    <location>
        <begin position="316"/>
        <end position="429"/>
    </location>
</feature>
<feature type="domain" description="Histidine kinase" evidence="6">
    <location>
        <begin position="93"/>
        <end position="303"/>
    </location>
</feature>
<dbReference type="PANTHER" id="PTHR45569:SF1">
    <property type="entry name" value="SENSOR PROTEIN KDPD"/>
    <property type="match status" value="1"/>
</dbReference>
<evidence type="ECO:0000256" key="2">
    <source>
        <dbReference type="ARBA" id="ARBA00012438"/>
    </source>
</evidence>
<name>W4LRI4_9BACT</name>
<evidence type="ECO:0000256" key="5">
    <source>
        <dbReference type="PROSITE-ProRule" id="PRU00169"/>
    </source>
</evidence>
<accession>W4LRI4</accession>
<dbReference type="CDD" id="cd00156">
    <property type="entry name" value="REC"/>
    <property type="match status" value="1"/>
</dbReference>
<sequence>VRINECSHLRSYEASHSELTVPIRVGREIIGVINAEHVALEAFNEDDLRALKSLAAQAGIAIQNARQFEELKRTRGIVGARTAVAWMGMASTAWRHTIGNHATTIQDRVKLLRQDIAPNDVPDIVNEHLLTIDQLATDIRNTPITAPLSNEEGVSPIDVNEIVQERFKQLKKRYDNVALSLSLDPNKVFSIRVSAEWLKRAFDILIENALEAMNSEPQKKLIIATRAVDQKVEIVVDDTGRGIPDNIKSRILKEPIEKPEGAKGSGVGLLIAQTIVQAYGGDIYIEKTSSTGTTMVISFPHETPRIQKYVVPSTYKALLVLDQQQCSSLRKFKDVLSQLAEISIATEDQALGAILQDPYHAIIVDSLSVGSLTDFIDRVLERQVDAKVIVITASPTWRMTREVLQAGAYDYINKSLSPKELFTVFKRVLED</sequence>
<proteinExistence type="predicted"/>
<dbReference type="GO" id="GO:0005886">
    <property type="term" value="C:plasma membrane"/>
    <property type="evidence" value="ECO:0007669"/>
    <property type="project" value="TreeGrafter"/>
</dbReference>
<dbReference type="AlphaFoldDB" id="W4LRI4"/>
<dbReference type="HOGENOM" id="CLU_636975_0_0_7"/>
<dbReference type="Gene3D" id="3.40.50.2300">
    <property type="match status" value="1"/>
</dbReference>
<dbReference type="SMART" id="SM00387">
    <property type="entry name" value="HATPase_c"/>
    <property type="match status" value="1"/>
</dbReference>
<feature type="non-terminal residue" evidence="8">
    <location>
        <position position="1"/>
    </location>
</feature>
<dbReference type="InterPro" id="IPR003594">
    <property type="entry name" value="HATPase_dom"/>
</dbReference>
<keyword evidence="9" id="KW-1185">Reference proteome</keyword>
<dbReference type="InterPro" id="IPR005467">
    <property type="entry name" value="His_kinase_dom"/>
</dbReference>
<evidence type="ECO:0000313" key="9">
    <source>
        <dbReference type="Proteomes" id="UP000019140"/>
    </source>
</evidence>
<dbReference type="PRINTS" id="PR00344">
    <property type="entry name" value="BCTRLSENSOR"/>
</dbReference>
<dbReference type="Gene3D" id="3.30.450.40">
    <property type="match status" value="1"/>
</dbReference>
<evidence type="ECO:0000256" key="1">
    <source>
        <dbReference type="ARBA" id="ARBA00000085"/>
    </source>
</evidence>
<protein>
    <recommendedName>
        <fullName evidence="2">histidine kinase</fullName>
        <ecNumber evidence="2">2.7.13.3</ecNumber>
    </recommendedName>
</protein>
<dbReference type="InterPro" id="IPR001789">
    <property type="entry name" value="Sig_transdc_resp-reg_receiver"/>
</dbReference>
<keyword evidence="5" id="KW-0597">Phosphoprotein</keyword>
<evidence type="ECO:0000256" key="4">
    <source>
        <dbReference type="ARBA" id="ARBA00022777"/>
    </source>
</evidence>
<keyword evidence="4" id="KW-0418">Kinase</keyword>
<reference evidence="8 9" key="1">
    <citation type="journal article" date="2014" name="Nature">
        <title>An environmental bacterial taxon with a large and distinct metabolic repertoire.</title>
        <authorList>
            <person name="Wilson M.C."/>
            <person name="Mori T."/>
            <person name="Ruckert C."/>
            <person name="Uria A.R."/>
            <person name="Helf M.J."/>
            <person name="Takada K."/>
            <person name="Gernert C."/>
            <person name="Steffens U.A."/>
            <person name="Heycke N."/>
            <person name="Schmitt S."/>
            <person name="Rinke C."/>
            <person name="Helfrich E.J."/>
            <person name="Brachmann A.O."/>
            <person name="Gurgui C."/>
            <person name="Wakimoto T."/>
            <person name="Kracht M."/>
            <person name="Crusemann M."/>
            <person name="Hentschel U."/>
            <person name="Abe I."/>
            <person name="Matsunaga S."/>
            <person name="Kalinowski J."/>
            <person name="Takeyama H."/>
            <person name="Piel J."/>
        </authorList>
    </citation>
    <scope>NUCLEOTIDE SEQUENCE [LARGE SCALE GENOMIC DNA]</scope>
    <source>
        <strain evidence="9">TSY2</strain>
    </source>
</reference>
<dbReference type="GO" id="GO:0000155">
    <property type="term" value="F:phosphorelay sensor kinase activity"/>
    <property type="evidence" value="ECO:0007669"/>
    <property type="project" value="TreeGrafter"/>
</dbReference>
<keyword evidence="3" id="KW-0808">Transferase</keyword>
<dbReference type="InterPro" id="IPR036890">
    <property type="entry name" value="HATPase_C_sf"/>
</dbReference>
<comment type="caution">
    <text evidence="8">The sequence shown here is derived from an EMBL/GenBank/DDBJ whole genome shotgun (WGS) entry which is preliminary data.</text>
</comment>
<dbReference type="Pfam" id="PF02518">
    <property type="entry name" value="HATPase_c"/>
    <property type="match status" value="1"/>
</dbReference>
<dbReference type="PROSITE" id="PS50109">
    <property type="entry name" value="HIS_KIN"/>
    <property type="match status" value="1"/>
</dbReference>
<dbReference type="InterPro" id="IPR052023">
    <property type="entry name" value="Histidine_kinase_KdpD"/>
</dbReference>
<dbReference type="InterPro" id="IPR003018">
    <property type="entry name" value="GAF"/>
</dbReference>
<organism evidence="8 9">
    <name type="scientific">Candidatus Entotheonella gemina</name>
    <dbReference type="NCBI Taxonomy" id="1429439"/>
    <lineage>
        <taxon>Bacteria</taxon>
        <taxon>Pseudomonadati</taxon>
        <taxon>Nitrospinota/Tectimicrobiota group</taxon>
        <taxon>Candidatus Tectimicrobiota</taxon>
        <taxon>Candidatus Entotheonellia</taxon>
        <taxon>Candidatus Entotheonellales</taxon>
        <taxon>Candidatus Entotheonellaceae</taxon>
        <taxon>Candidatus Entotheonella</taxon>
    </lineage>
</organism>
<dbReference type="InterPro" id="IPR029016">
    <property type="entry name" value="GAF-like_dom_sf"/>
</dbReference>
<feature type="modified residue" description="4-aspartylphosphate" evidence="5">
    <location>
        <position position="365"/>
    </location>
</feature>
<dbReference type="SUPFAM" id="SSF55781">
    <property type="entry name" value="GAF domain-like"/>
    <property type="match status" value="1"/>
</dbReference>
<dbReference type="PROSITE" id="PS50110">
    <property type="entry name" value="RESPONSE_REGULATORY"/>
    <property type="match status" value="1"/>
</dbReference>
<dbReference type="Proteomes" id="UP000019140">
    <property type="component" value="Unassembled WGS sequence"/>
</dbReference>
<dbReference type="EMBL" id="AZHX01001722">
    <property type="protein sequence ID" value="ETX00495.1"/>
    <property type="molecule type" value="Genomic_DNA"/>
</dbReference>
<gene>
    <name evidence="8" type="ORF">ETSY2_38975</name>
</gene>
<dbReference type="InterPro" id="IPR004358">
    <property type="entry name" value="Sig_transdc_His_kin-like_C"/>
</dbReference>
<evidence type="ECO:0000259" key="6">
    <source>
        <dbReference type="PROSITE" id="PS50109"/>
    </source>
</evidence>
<evidence type="ECO:0000313" key="8">
    <source>
        <dbReference type="EMBL" id="ETX00495.1"/>
    </source>
</evidence>
<dbReference type="EC" id="2.7.13.3" evidence="2"/>
<dbReference type="PANTHER" id="PTHR45569">
    <property type="entry name" value="SENSOR PROTEIN KDPD"/>
    <property type="match status" value="1"/>
</dbReference>
<evidence type="ECO:0000259" key="7">
    <source>
        <dbReference type="PROSITE" id="PS50110"/>
    </source>
</evidence>